<dbReference type="GO" id="GO:0051301">
    <property type="term" value="P:cell division"/>
    <property type="evidence" value="ECO:0007669"/>
    <property type="project" value="UniProtKB-KW"/>
</dbReference>
<evidence type="ECO:0000256" key="1">
    <source>
        <dbReference type="ARBA" id="ARBA00022618"/>
    </source>
</evidence>
<keyword evidence="3" id="KW-0833">Ubl conjugation pathway</keyword>
<name>A0A0V0RZE3_9BILA</name>
<dbReference type="InterPro" id="IPR037679">
    <property type="entry name" value="Apc5"/>
</dbReference>
<reference evidence="5 6" key="1">
    <citation type="submission" date="2015-01" db="EMBL/GenBank/DDBJ databases">
        <title>Evolution of Trichinella species and genotypes.</title>
        <authorList>
            <person name="Korhonen P.K."/>
            <person name="Edoardo P."/>
            <person name="Giuseppe L.R."/>
            <person name="Gasser R.B."/>
        </authorList>
    </citation>
    <scope>NUCLEOTIDE SEQUENCE [LARGE SCALE GENOMIC DNA]</scope>
    <source>
        <strain evidence="5">ISS37</strain>
    </source>
</reference>
<organism evidence="5 6">
    <name type="scientific">Trichinella nelsoni</name>
    <dbReference type="NCBI Taxonomy" id="6336"/>
    <lineage>
        <taxon>Eukaryota</taxon>
        <taxon>Metazoa</taxon>
        <taxon>Ecdysozoa</taxon>
        <taxon>Nematoda</taxon>
        <taxon>Enoplea</taxon>
        <taxon>Dorylaimia</taxon>
        <taxon>Trichinellida</taxon>
        <taxon>Trichinellidae</taxon>
        <taxon>Trichinella</taxon>
    </lineage>
</organism>
<gene>
    <name evidence="5" type="ORF">T07_2345</name>
</gene>
<dbReference type="SUPFAM" id="SSF48452">
    <property type="entry name" value="TPR-like"/>
    <property type="match status" value="1"/>
</dbReference>
<protein>
    <recommendedName>
        <fullName evidence="7">Anaphase-promoting complex subunit 5</fullName>
    </recommendedName>
</protein>
<dbReference type="InterPro" id="IPR011990">
    <property type="entry name" value="TPR-like_helical_dom_sf"/>
</dbReference>
<keyword evidence="2" id="KW-0498">Mitosis</keyword>
<keyword evidence="6" id="KW-1185">Reference proteome</keyword>
<dbReference type="PANTHER" id="PTHR12830">
    <property type="entry name" value="ANAPHASE-PROMOTING COMPLEX SUBUNIT 5"/>
    <property type="match status" value="1"/>
</dbReference>
<dbReference type="EMBL" id="JYDL01000057">
    <property type="protein sequence ID" value="KRX19594.1"/>
    <property type="molecule type" value="Genomic_DNA"/>
</dbReference>
<dbReference type="AlphaFoldDB" id="A0A0V0RZE3"/>
<evidence type="ECO:0000313" key="5">
    <source>
        <dbReference type="EMBL" id="KRX19594.1"/>
    </source>
</evidence>
<sequence>HLIFENYKYFLHIKFTVTVFIDHLIYCEIILLFEIYKMSLRRLYEDFDEHEFKGAEYDYLNLDHLTPIQICSCVLAKLLNDECEISVIPIHKFVQWAEITCMLLLDNSQHMTYSYMKSFLVENCDIFDDDFFQRFDKEVRSLCLYGYPYFHSFLFSLKFDIKTVFPYDPQRRGSVMATFLKRVHIFAFECSTAEMTGIWRNFCNFIGLSFNNSNSSSDLLQEISDKTNEETAVRDLDCSNYSCSLSEVESTIKNQITNLRLEVSDAPPFEQVEKWIKKVIEEHHNVFAIKLFHAYNLMRVRDGEGVLENIHCYFSRFPIRRCSPYYKAKRSPNDDRQNLPLPIPQLLLIKMLNRMKLYDLAERYWKGCMRNAACQNDNYAILMCLFYMLEMDVSERVKEDALFSMYYITNKLIPYCFSLLEYGLWRYNIIKRIRETNQLQRHSPKDITKSSSENPTLKTSPFDDEAYIFMDDGAVVSSFFTSRGYFRIATSFCLKRLFNSTVPLKFADKIPNLNRMECYCVLLCNFIYSSFCQGDIKLALSMIEYMKMNYKTGEQLASKWRMCEIFCNFEIAFYKRDVGLCESLVQKCSVFSPAEAHIKQIRVYAMRKEYENAFILFEHLESKRAEDPFYFLRLLIEMIDMALKFEHPLNMVRLMKRFYILVRDRLEVAYLDSLLERRIAVCLVNDYKIGNLKNAIAFAEQALIMLRHHRYAFEEALCLGLLARCHYDLANQSTTVKNRNDEINRAISFMSSALDIFDKFEVPYYHRKYALLFLAALYHNLGNKTLRDHASEKYLRLHEQFPDQYDFWDLF</sequence>
<evidence type="ECO:0000256" key="4">
    <source>
        <dbReference type="ARBA" id="ARBA00023306"/>
    </source>
</evidence>
<feature type="non-terminal residue" evidence="5">
    <location>
        <position position="1"/>
    </location>
</feature>
<keyword evidence="1" id="KW-0132">Cell division</keyword>
<dbReference type="Gene3D" id="1.25.40.10">
    <property type="entry name" value="Tetratricopeptide repeat domain"/>
    <property type="match status" value="1"/>
</dbReference>
<proteinExistence type="predicted"/>
<dbReference type="Proteomes" id="UP000054630">
    <property type="component" value="Unassembled WGS sequence"/>
</dbReference>
<dbReference type="GO" id="GO:0045842">
    <property type="term" value="P:positive regulation of mitotic metaphase/anaphase transition"/>
    <property type="evidence" value="ECO:0007669"/>
    <property type="project" value="TreeGrafter"/>
</dbReference>
<accession>A0A0V0RZE3</accession>
<dbReference type="GO" id="GO:0031145">
    <property type="term" value="P:anaphase-promoting complex-dependent catabolic process"/>
    <property type="evidence" value="ECO:0007669"/>
    <property type="project" value="TreeGrafter"/>
</dbReference>
<evidence type="ECO:0008006" key="7">
    <source>
        <dbReference type="Google" id="ProtNLM"/>
    </source>
</evidence>
<dbReference type="GO" id="GO:0070979">
    <property type="term" value="P:protein K11-linked ubiquitination"/>
    <property type="evidence" value="ECO:0007669"/>
    <property type="project" value="TreeGrafter"/>
</dbReference>
<dbReference type="PANTHER" id="PTHR12830:SF9">
    <property type="entry name" value="ANAPHASE-PROMOTING COMPLEX SUBUNIT 5"/>
    <property type="match status" value="1"/>
</dbReference>
<comment type="caution">
    <text evidence="5">The sequence shown here is derived from an EMBL/GenBank/DDBJ whole genome shotgun (WGS) entry which is preliminary data.</text>
</comment>
<evidence type="ECO:0000313" key="6">
    <source>
        <dbReference type="Proteomes" id="UP000054630"/>
    </source>
</evidence>
<dbReference type="STRING" id="6336.A0A0V0RZE3"/>
<evidence type="ECO:0000256" key="2">
    <source>
        <dbReference type="ARBA" id="ARBA00022776"/>
    </source>
</evidence>
<dbReference type="UniPathway" id="UPA00143"/>
<dbReference type="OrthoDB" id="5914330at2759"/>
<keyword evidence="4" id="KW-0131">Cell cycle</keyword>
<dbReference type="GO" id="GO:0005680">
    <property type="term" value="C:anaphase-promoting complex"/>
    <property type="evidence" value="ECO:0007669"/>
    <property type="project" value="InterPro"/>
</dbReference>
<evidence type="ECO:0000256" key="3">
    <source>
        <dbReference type="ARBA" id="ARBA00022786"/>
    </source>
</evidence>